<evidence type="ECO:0000256" key="5">
    <source>
        <dbReference type="ARBA" id="ARBA00022837"/>
    </source>
</evidence>
<dbReference type="AlphaFoldDB" id="A0A9W9ZZV2"/>
<dbReference type="PROSITE" id="PS00149">
    <property type="entry name" value="SULFATASE_2"/>
    <property type="match status" value="1"/>
</dbReference>
<dbReference type="GO" id="GO:0046872">
    <property type="term" value="F:metal ion binding"/>
    <property type="evidence" value="ECO:0007669"/>
    <property type="project" value="UniProtKB-KW"/>
</dbReference>
<reference evidence="9" key="1">
    <citation type="submission" date="2023-01" db="EMBL/GenBank/DDBJ databases">
        <title>Genome assembly of the deep-sea coral Lophelia pertusa.</title>
        <authorList>
            <person name="Herrera S."/>
            <person name="Cordes E."/>
        </authorList>
    </citation>
    <scope>NUCLEOTIDE SEQUENCE</scope>
    <source>
        <strain evidence="9">USNM1676648</strain>
        <tissue evidence="9">Polyp</tissue>
    </source>
</reference>
<dbReference type="Gene3D" id="3.40.720.10">
    <property type="entry name" value="Alkaline Phosphatase, subunit A"/>
    <property type="match status" value="1"/>
</dbReference>
<keyword evidence="10" id="KW-1185">Reference proteome</keyword>
<comment type="similarity">
    <text evidence="2">Belongs to the sulfatase family.</text>
</comment>
<evidence type="ECO:0000256" key="1">
    <source>
        <dbReference type="ARBA" id="ARBA00001913"/>
    </source>
</evidence>
<comment type="caution">
    <text evidence="9">The sequence shown here is derived from an EMBL/GenBank/DDBJ whole genome shotgun (WGS) entry which is preliminary data.</text>
</comment>
<gene>
    <name evidence="9" type="ORF">OS493_025638</name>
</gene>
<dbReference type="PROSITE" id="PS00523">
    <property type="entry name" value="SULFATASE_1"/>
    <property type="match status" value="1"/>
</dbReference>
<evidence type="ECO:0000313" key="9">
    <source>
        <dbReference type="EMBL" id="KAJ7390385.1"/>
    </source>
</evidence>
<feature type="domain" description="Sulfatase N-terminal" evidence="8">
    <location>
        <begin position="40"/>
        <end position="298"/>
    </location>
</feature>
<dbReference type="InterPro" id="IPR017850">
    <property type="entry name" value="Alkaline_phosphatase_core_sf"/>
</dbReference>
<evidence type="ECO:0000256" key="2">
    <source>
        <dbReference type="ARBA" id="ARBA00008779"/>
    </source>
</evidence>
<name>A0A9W9ZZV2_9CNID</name>
<evidence type="ECO:0000259" key="8">
    <source>
        <dbReference type="Pfam" id="PF00884"/>
    </source>
</evidence>
<proteinExistence type="inferred from homology"/>
<dbReference type="EMBL" id="MU825417">
    <property type="protein sequence ID" value="KAJ7390385.1"/>
    <property type="molecule type" value="Genomic_DNA"/>
</dbReference>
<evidence type="ECO:0000256" key="6">
    <source>
        <dbReference type="ARBA" id="ARBA00023180"/>
    </source>
</evidence>
<feature type="signal peptide" evidence="7">
    <location>
        <begin position="1"/>
        <end position="26"/>
    </location>
</feature>
<keyword evidence="6" id="KW-0325">Glycoprotein</keyword>
<organism evidence="9 10">
    <name type="scientific">Desmophyllum pertusum</name>
    <dbReference type="NCBI Taxonomy" id="174260"/>
    <lineage>
        <taxon>Eukaryota</taxon>
        <taxon>Metazoa</taxon>
        <taxon>Cnidaria</taxon>
        <taxon>Anthozoa</taxon>
        <taxon>Hexacorallia</taxon>
        <taxon>Scleractinia</taxon>
        <taxon>Caryophylliina</taxon>
        <taxon>Caryophylliidae</taxon>
        <taxon>Desmophyllum</taxon>
    </lineage>
</organism>
<dbReference type="PANTHER" id="PTHR10342:SF273">
    <property type="entry name" value="RE14504P"/>
    <property type="match status" value="1"/>
</dbReference>
<keyword evidence="5" id="KW-0106">Calcium</keyword>
<evidence type="ECO:0000256" key="3">
    <source>
        <dbReference type="ARBA" id="ARBA00022723"/>
    </source>
</evidence>
<dbReference type="InterPro" id="IPR000917">
    <property type="entry name" value="Sulfatase_N"/>
</dbReference>
<evidence type="ECO:0000256" key="4">
    <source>
        <dbReference type="ARBA" id="ARBA00022801"/>
    </source>
</evidence>
<dbReference type="PANTHER" id="PTHR10342">
    <property type="entry name" value="ARYLSULFATASE"/>
    <property type="match status" value="1"/>
</dbReference>
<dbReference type="GO" id="GO:0008484">
    <property type="term" value="F:sulfuric ester hydrolase activity"/>
    <property type="evidence" value="ECO:0007669"/>
    <property type="project" value="InterPro"/>
</dbReference>
<accession>A0A9W9ZZV2</accession>
<keyword evidence="3" id="KW-0479">Metal-binding</keyword>
<evidence type="ECO:0000256" key="7">
    <source>
        <dbReference type="SAM" id="SignalP"/>
    </source>
</evidence>
<comment type="cofactor">
    <cofactor evidence="1">
        <name>Ca(2+)</name>
        <dbReference type="ChEBI" id="CHEBI:29108"/>
    </cofactor>
</comment>
<dbReference type="InterPro" id="IPR024607">
    <property type="entry name" value="Sulfatase_CS"/>
</dbReference>
<keyword evidence="4" id="KW-0378">Hydrolase</keyword>
<evidence type="ECO:0000313" key="10">
    <source>
        <dbReference type="Proteomes" id="UP001163046"/>
    </source>
</evidence>
<dbReference type="OrthoDB" id="103349at2759"/>
<dbReference type="CDD" id="cd16029">
    <property type="entry name" value="4-S"/>
    <property type="match status" value="1"/>
</dbReference>
<dbReference type="InterPro" id="IPR047115">
    <property type="entry name" value="ARSB"/>
</dbReference>
<dbReference type="Proteomes" id="UP001163046">
    <property type="component" value="Unassembled WGS sequence"/>
</dbReference>
<feature type="chain" id="PRO_5040721555" description="Sulfatase N-terminal domain-containing protein" evidence="7">
    <location>
        <begin position="27"/>
        <end position="304"/>
    </location>
</feature>
<protein>
    <recommendedName>
        <fullName evidence="8">Sulfatase N-terminal domain-containing protein</fullName>
    </recommendedName>
</protein>
<dbReference type="Pfam" id="PF00884">
    <property type="entry name" value="Sulfatase"/>
    <property type="match status" value="1"/>
</dbReference>
<sequence>MKGVWTCLLWKLCLVFVILNSCHVLGKTGKKRSDWKAPRPHIIMIVADDLGWDDVSFHGSPQIPTPHIDKLANTGVILNSYYVSPICTPTRASLMTGKHPVNLGIQHATVFGTQPYGLPLGEATTPQYLKSLGYRTHGVGKWHLGFFEKEYTPTYRGFETFYGFWNGKEDYWDHTSQEDVWGTDLRDNMKAVNNETGHYGTELFTEVAERIIDTHNKSEPLYLYLAQQGVHSANGNEPLQAPQRLLDKFPHFSSEDRRTYAAMVASLDESVGNVTKALKRSGLFDNSVIVFTTDNGGAPRGFNW</sequence>
<dbReference type="SUPFAM" id="SSF53649">
    <property type="entry name" value="Alkaline phosphatase-like"/>
    <property type="match status" value="1"/>
</dbReference>
<keyword evidence="7" id="KW-0732">Signal</keyword>